<dbReference type="RefSeq" id="WP_103469001.1">
    <property type="nucleotide sequence ID" value="NZ_CP142110.1"/>
</dbReference>
<name>A0A2S3XGH2_PSEPU</name>
<evidence type="ECO:0000313" key="1">
    <source>
        <dbReference type="EMBL" id="POG16893.1"/>
    </source>
</evidence>
<protein>
    <submittedName>
        <fullName evidence="1">Uncharacterized protein</fullName>
    </submittedName>
</protein>
<comment type="caution">
    <text evidence="1">The sequence shown here is derived from an EMBL/GenBank/DDBJ whole genome shotgun (WGS) entry which is preliminary data.</text>
</comment>
<gene>
    <name evidence="1" type="ORF">BGP82_29295</name>
</gene>
<proteinExistence type="predicted"/>
<sequence length="164" mass="19116">MKIKITIKSSNFESFTLRSYNPEEEDVRSMLMDICQFIENQVDFNISGFGQDNWPVDSGIDLAVFLEQLPDAINLVKKRNTLAIDLYEQGIERYLKISAPDINSMHQIACTSYTSWKPDPEVERIHNSELLEMLYIAKNTFIKILTELSPDIVNHPWIVEWMRD</sequence>
<accession>A0A2S3XGH2</accession>
<evidence type="ECO:0000313" key="2">
    <source>
        <dbReference type="Proteomes" id="UP000237378"/>
    </source>
</evidence>
<reference evidence="1 2" key="2">
    <citation type="submission" date="2018-03" db="EMBL/GenBank/DDBJ databases">
        <title>Draft genome of Pseudomonas putida strain KH-18-2.</title>
        <authorList>
            <person name="Yoshizawa S."/>
            <person name="Khan N.H."/>
            <person name="Nishimura M."/>
            <person name="Chiura H.X."/>
            <person name="Ogura Y."/>
            <person name="Hayashi T."/>
            <person name="Kogure K."/>
        </authorList>
    </citation>
    <scope>NUCLEOTIDE SEQUENCE [LARGE SCALE GENOMIC DNA]</scope>
    <source>
        <strain evidence="1 2">KH-18-2</strain>
    </source>
</reference>
<dbReference type="Proteomes" id="UP000237378">
    <property type="component" value="Unassembled WGS sequence"/>
</dbReference>
<organism evidence="1 2">
    <name type="scientific">Pseudomonas putida</name>
    <name type="common">Arthrobacter siderocapsulatus</name>
    <dbReference type="NCBI Taxonomy" id="303"/>
    <lineage>
        <taxon>Bacteria</taxon>
        <taxon>Pseudomonadati</taxon>
        <taxon>Pseudomonadota</taxon>
        <taxon>Gammaproteobacteria</taxon>
        <taxon>Pseudomonadales</taxon>
        <taxon>Pseudomonadaceae</taxon>
        <taxon>Pseudomonas</taxon>
    </lineage>
</organism>
<reference evidence="1 2" key="1">
    <citation type="submission" date="2016-08" db="EMBL/GenBank/DDBJ databases">
        <authorList>
            <person name="Seilhamer J.J."/>
        </authorList>
    </citation>
    <scope>NUCLEOTIDE SEQUENCE [LARGE SCALE GENOMIC DNA]</scope>
    <source>
        <strain evidence="1 2">KH-18-2</strain>
    </source>
</reference>
<dbReference type="EMBL" id="MING01000013">
    <property type="protein sequence ID" value="POG16893.1"/>
    <property type="molecule type" value="Genomic_DNA"/>
</dbReference>
<dbReference type="AlphaFoldDB" id="A0A2S3XGH2"/>